<feature type="transmembrane region" description="Helical" evidence="7">
    <location>
        <begin position="238"/>
        <end position="258"/>
    </location>
</feature>
<comment type="subcellular location">
    <subcellularLocation>
        <location evidence="1">Cell membrane</location>
        <topology evidence="1">Multi-pass membrane protein</topology>
    </subcellularLocation>
</comment>
<dbReference type="InterPro" id="IPR000620">
    <property type="entry name" value="EamA_dom"/>
</dbReference>
<keyword evidence="4 7" id="KW-1133">Transmembrane helix</keyword>
<dbReference type="Proteomes" id="UP001597463">
    <property type="component" value="Unassembled WGS sequence"/>
</dbReference>
<evidence type="ECO:0000256" key="7">
    <source>
        <dbReference type="SAM" id="Phobius"/>
    </source>
</evidence>
<sequence length="305" mass="31735">MSKNHWNHWWPLLAVLGSVTSLGVGTSLAKQLFPVVGAQGTSALRVGFAALILVCVWRPWRWPLDRRQAWSLLRFGVALGGMNLMFYMALRSIPFGLAVAIEFSGPLAVAIYHSRRPVDFVWLALAVAGLALILPVGLGGGATLVLSPVGIACAVGAAICWALYILLGQRLDHVPSGQAVSLGLACAALLVVPFGVAEAGARLLAPGVLLFGLMVAAISSALPYTLEMLALRRLPPATFGIALATEPAVAAFMGMLLLNEHLTPLQWLAIACIMGAAMGSAMTRPGARSTSPDAAAAPAGQGMEA</sequence>
<feature type="transmembrane region" description="Helical" evidence="7">
    <location>
        <begin position="203"/>
        <end position="226"/>
    </location>
</feature>
<evidence type="ECO:0000256" key="1">
    <source>
        <dbReference type="ARBA" id="ARBA00004651"/>
    </source>
</evidence>
<organism evidence="9 10">
    <name type="scientific">Comamonas terrae</name>
    <dbReference type="NCBI Taxonomy" id="673548"/>
    <lineage>
        <taxon>Bacteria</taxon>
        <taxon>Pseudomonadati</taxon>
        <taxon>Pseudomonadota</taxon>
        <taxon>Betaproteobacteria</taxon>
        <taxon>Burkholderiales</taxon>
        <taxon>Comamonadaceae</taxon>
        <taxon>Comamonas</taxon>
    </lineage>
</organism>
<keyword evidence="2" id="KW-1003">Cell membrane</keyword>
<reference evidence="10" key="1">
    <citation type="journal article" date="2019" name="Int. J. Syst. Evol. Microbiol.">
        <title>The Global Catalogue of Microorganisms (GCM) 10K type strain sequencing project: providing services to taxonomists for standard genome sequencing and annotation.</title>
        <authorList>
            <consortium name="The Broad Institute Genomics Platform"/>
            <consortium name="The Broad Institute Genome Sequencing Center for Infectious Disease"/>
            <person name="Wu L."/>
            <person name="Ma J."/>
        </authorList>
    </citation>
    <scope>NUCLEOTIDE SEQUENCE [LARGE SCALE GENOMIC DNA]</scope>
    <source>
        <strain evidence="10">TISTR 1906</strain>
    </source>
</reference>
<feature type="transmembrane region" description="Helical" evidence="7">
    <location>
        <begin position="95"/>
        <end position="113"/>
    </location>
</feature>
<proteinExistence type="predicted"/>
<dbReference type="Gene3D" id="1.10.3730.20">
    <property type="match status" value="1"/>
</dbReference>
<dbReference type="RefSeq" id="WP_066478870.1">
    <property type="nucleotide sequence ID" value="NZ_BCNT01000009.1"/>
</dbReference>
<dbReference type="SUPFAM" id="SSF103481">
    <property type="entry name" value="Multidrug resistance efflux transporter EmrE"/>
    <property type="match status" value="2"/>
</dbReference>
<feature type="transmembrane region" description="Helical" evidence="7">
    <location>
        <begin position="120"/>
        <end position="138"/>
    </location>
</feature>
<feature type="transmembrane region" description="Helical" evidence="7">
    <location>
        <begin position="144"/>
        <end position="167"/>
    </location>
</feature>
<gene>
    <name evidence="9" type="ORF">ACFSW6_18805</name>
</gene>
<dbReference type="Pfam" id="PF00892">
    <property type="entry name" value="EamA"/>
    <property type="match status" value="1"/>
</dbReference>
<feature type="transmembrane region" description="Helical" evidence="7">
    <location>
        <begin position="179"/>
        <end position="197"/>
    </location>
</feature>
<dbReference type="InterPro" id="IPR051258">
    <property type="entry name" value="Diverse_Substrate_Transporter"/>
</dbReference>
<feature type="transmembrane region" description="Helical" evidence="7">
    <location>
        <begin position="264"/>
        <end position="282"/>
    </location>
</feature>
<evidence type="ECO:0000256" key="5">
    <source>
        <dbReference type="ARBA" id="ARBA00023136"/>
    </source>
</evidence>
<dbReference type="InterPro" id="IPR037185">
    <property type="entry name" value="EmrE-like"/>
</dbReference>
<evidence type="ECO:0000256" key="6">
    <source>
        <dbReference type="SAM" id="MobiDB-lite"/>
    </source>
</evidence>
<keyword evidence="10" id="KW-1185">Reference proteome</keyword>
<evidence type="ECO:0000256" key="2">
    <source>
        <dbReference type="ARBA" id="ARBA00022475"/>
    </source>
</evidence>
<keyword evidence="5 7" id="KW-0472">Membrane</keyword>
<name>A0ABW5US92_9BURK</name>
<accession>A0ABW5US92</accession>
<evidence type="ECO:0000256" key="4">
    <source>
        <dbReference type="ARBA" id="ARBA00022989"/>
    </source>
</evidence>
<evidence type="ECO:0000256" key="3">
    <source>
        <dbReference type="ARBA" id="ARBA00022692"/>
    </source>
</evidence>
<dbReference type="PANTHER" id="PTHR42920">
    <property type="entry name" value="OS03G0707200 PROTEIN-RELATED"/>
    <property type="match status" value="1"/>
</dbReference>
<comment type="caution">
    <text evidence="9">The sequence shown here is derived from an EMBL/GenBank/DDBJ whole genome shotgun (WGS) entry which is preliminary data.</text>
</comment>
<feature type="transmembrane region" description="Helical" evidence="7">
    <location>
        <begin position="72"/>
        <end position="89"/>
    </location>
</feature>
<feature type="transmembrane region" description="Helical" evidence="7">
    <location>
        <begin position="39"/>
        <end position="60"/>
    </location>
</feature>
<dbReference type="EMBL" id="JBHUMV010000009">
    <property type="protein sequence ID" value="MFD2756125.1"/>
    <property type="molecule type" value="Genomic_DNA"/>
</dbReference>
<protein>
    <submittedName>
        <fullName evidence="9">EamA family transporter</fullName>
    </submittedName>
</protein>
<feature type="domain" description="EamA" evidence="8">
    <location>
        <begin position="150"/>
        <end position="278"/>
    </location>
</feature>
<evidence type="ECO:0000259" key="8">
    <source>
        <dbReference type="Pfam" id="PF00892"/>
    </source>
</evidence>
<keyword evidence="3 7" id="KW-0812">Transmembrane</keyword>
<dbReference type="PANTHER" id="PTHR42920:SF5">
    <property type="entry name" value="EAMA DOMAIN-CONTAINING PROTEIN"/>
    <property type="match status" value="1"/>
</dbReference>
<evidence type="ECO:0000313" key="10">
    <source>
        <dbReference type="Proteomes" id="UP001597463"/>
    </source>
</evidence>
<feature type="region of interest" description="Disordered" evidence="6">
    <location>
        <begin position="284"/>
        <end position="305"/>
    </location>
</feature>
<evidence type="ECO:0000313" key="9">
    <source>
        <dbReference type="EMBL" id="MFD2756125.1"/>
    </source>
</evidence>